<protein>
    <recommendedName>
        <fullName evidence="3">YqcI/YcgG family protein</fullName>
    </recommendedName>
</protein>
<sequence length="231" mass="26044">MFMTDIKADNLTAQFRTMIRDAKYPCVGAKSALNHDHIDILVARDIRCPADDARIHSALAGFARRYRADPQPFQSLAVLFRDPEDLSEKGFEQALWERVQALSDIDAAKHQPYDPRVSPDAGNPHFSLSFGGEAFFLIGLHPQSSRPARRFMTPALVFNPHDQFERLRAQGRYETLSQAIISRDIALAGTPNPMLAEHGDISAARQYSGRAVSENWRCPFKPHHEALNHDR</sequence>
<organism evidence="1 2">
    <name type="scientific">Asticcacaulis taihuensis</name>
    <dbReference type="NCBI Taxonomy" id="260084"/>
    <lineage>
        <taxon>Bacteria</taxon>
        <taxon>Pseudomonadati</taxon>
        <taxon>Pseudomonadota</taxon>
        <taxon>Alphaproteobacteria</taxon>
        <taxon>Caulobacterales</taxon>
        <taxon>Caulobacteraceae</taxon>
        <taxon>Asticcacaulis</taxon>
    </lineage>
</organism>
<evidence type="ECO:0000313" key="2">
    <source>
        <dbReference type="Proteomes" id="UP000199150"/>
    </source>
</evidence>
<dbReference type="Proteomes" id="UP000199150">
    <property type="component" value="Unassembled WGS sequence"/>
</dbReference>
<dbReference type="EMBL" id="FMTS01000002">
    <property type="protein sequence ID" value="SCW56813.1"/>
    <property type="molecule type" value="Genomic_DNA"/>
</dbReference>
<dbReference type="AlphaFoldDB" id="A0A1G4RIM1"/>
<evidence type="ECO:0008006" key="3">
    <source>
        <dbReference type="Google" id="ProtNLM"/>
    </source>
</evidence>
<keyword evidence="2" id="KW-1185">Reference proteome</keyword>
<accession>A0A1G4RIM1</accession>
<dbReference type="PANTHER" id="PTHR40045">
    <property type="entry name" value="YCGG FAMILY PROTEIN"/>
    <property type="match status" value="1"/>
</dbReference>
<name>A0A1G4RIM1_9CAUL</name>
<gene>
    <name evidence="1" type="ORF">SAMN02927928_1977</name>
</gene>
<dbReference type="Pfam" id="PF08892">
    <property type="entry name" value="YqcI_YcgG"/>
    <property type="match status" value="1"/>
</dbReference>
<proteinExistence type="predicted"/>
<evidence type="ECO:0000313" key="1">
    <source>
        <dbReference type="EMBL" id="SCW56813.1"/>
    </source>
</evidence>
<dbReference type="NCBIfam" id="NF041366">
    <property type="entry name" value="GntA_guanitoxin"/>
    <property type="match status" value="1"/>
</dbReference>
<dbReference type="STRING" id="260084.SAMN02927928_1977"/>
<reference evidence="2" key="1">
    <citation type="submission" date="2016-10" db="EMBL/GenBank/DDBJ databases">
        <authorList>
            <person name="Varghese N."/>
            <person name="Submissions S."/>
        </authorList>
    </citation>
    <scope>NUCLEOTIDE SEQUENCE [LARGE SCALE GENOMIC DNA]</scope>
    <source>
        <strain evidence="2">CGMCC 1.3431</strain>
    </source>
</reference>
<dbReference type="RefSeq" id="WP_220083715.1">
    <property type="nucleotide sequence ID" value="NZ_CBCRYE010000006.1"/>
</dbReference>
<dbReference type="InterPro" id="IPR014988">
    <property type="entry name" value="Uncharacterised_YqcI/YcgG"/>
</dbReference>
<dbReference type="PANTHER" id="PTHR40045:SF1">
    <property type="entry name" value="YQCI_YCGG FAMILY PROTEIN"/>
    <property type="match status" value="1"/>
</dbReference>